<gene>
    <name evidence="1" type="ORF">CCACVL1_13404</name>
</gene>
<reference evidence="1 2" key="1">
    <citation type="submission" date="2013-09" db="EMBL/GenBank/DDBJ databases">
        <title>Corchorus capsularis genome sequencing.</title>
        <authorList>
            <person name="Alam M."/>
            <person name="Haque M.S."/>
            <person name="Islam M.S."/>
            <person name="Emdad E.M."/>
            <person name="Islam M.M."/>
            <person name="Ahmed B."/>
            <person name="Halim A."/>
            <person name="Hossen Q.M.M."/>
            <person name="Hossain M.Z."/>
            <person name="Ahmed R."/>
            <person name="Khan M.M."/>
            <person name="Islam R."/>
            <person name="Rashid M.M."/>
            <person name="Khan S.A."/>
            <person name="Rahman M.S."/>
            <person name="Alam M."/>
        </authorList>
    </citation>
    <scope>NUCLEOTIDE SEQUENCE [LARGE SCALE GENOMIC DNA]</scope>
    <source>
        <strain evidence="2">cv. CVL-1</strain>
        <tissue evidence="1">Whole seedling</tissue>
    </source>
</reference>
<protein>
    <submittedName>
        <fullName evidence="1">Uncharacterized protein</fullName>
    </submittedName>
</protein>
<dbReference type="Proteomes" id="UP000188268">
    <property type="component" value="Unassembled WGS sequence"/>
</dbReference>
<dbReference type="EMBL" id="AWWV01010354">
    <property type="protein sequence ID" value="OMO79807.1"/>
    <property type="molecule type" value="Genomic_DNA"/>
</dbReference>
<name>A0A1R3IB51_COCAP</name>
<evidence type="ECO:0000313" key="2">
    <source>
        <dbReference type="Proteomes" id="UP000188268"/>
    </source>
</evidence>
<proteinExistence type="predicted"/>
<accession>A0A1R3IB51</accession>
<sequence length="30" mass="3313">MAAIMFIQSQKSFIVGILTSKTASFLHLND</sequence>
<evidence type="ECO:0000313" key="1">
    <source>
        <dbReference type="EMBL" id="OMO79807.1"/>
    </source>
</evidence>
<comment type="caution">
    <text evidence="1">The sequence shown here is derived from an EMBL/GenBank/DDBJ whole genome shotgun (WGS) entry which is preliminary data.</text>
</comment>
<keyword evidence="2" id="KW-1185">Reference proteome</keyword>
<dbReference type="AlphaFoldDB" id="A0A1R3IB51"/>
<organism evidence="1 2">
    <name type="scientific">Corchorus capsularis</name>
    <name type="common">Jute</name>
    <dbReference type="NCBI Taxonomy" id="210143"/>
    <lineage>
        <taxon>Eukaryota</taxon>
        <taxon>Viridiplantae</taxon>
        <taxon>Streptophyta</taxon>
        <taxon>Embryophyta</taxon>
        <taxon>Tracheophyta</taxon>
        <taxon>Spermatophyta</taxon>
        <taxon>Magnoliopsida</taxon>
        <taxon>eudicotyledons</taxon>
        <taxon>Gunneridae</taxon>
        <taxon>Pentapetalae</taxon>
        <taxon>rosids</taxon>
        <taxon>malvids</taxon>
        <taxon>Malvales</taxon>
        <taxon>Malvaceae</taxon>
        <taxon>Grewioideae</taxon>
        <taxon>Apeibeae</taxon>
        <taxon>Corchorus</taxon>
    </lineage>
</organism>
<dbReference type="Gramene" id="OMO79807">
    <property type="protein sequence ID" value="OMO79807"/>
    <property type="gene ID" value="CCACVL1_13404"/>
</dbReference>